<accession>A0A699H719</accession>
<evidence type="ECO:0000313" key="1">
    <source>
        <dbReference type="EMBL" id="GEX47702.1"/>
    </source>
</evidence>
<reference evidence="1" key="1">
    <citation type="journal article" date="2019" name="Sci. Rep.">
        <title>Draft genome of Tanacetum cinerariifolium, the natural source of mosquito coil.</title>
        <authorList>
            <person name="Yamashiro T."/>
            <person name="Shiraishi A."/>
            <person name="Satake H."/>
            <person name="Nakayama K."/>
        </authorList>
    </citation>
    <scope>NUCLEOTIDE SEQUENCE</scope>
</reference>
<feature type="non-terminal residue" evidence="1">
    <location>
        <position position="1"/>
    </location>
</feature>
<proteinExistence type="predicted"/>
<organism evidence="1">
    <name type="scientific">Tanacetum cinerariifolium</name>
    <name type="common">Dalmatian daisy</name>
    <name type="synonym">Chrysanthemum cinerariifolium</name>
    <dbReference type="NCBI Taxonomy" id="118510"/>
    <lineage>
        <taxon>Eukaryota</taxon>
        <taxon>Viridiplantae</taxon>
        <taxon>Streptophyta</taxon>
        <taxon>Embryophyta</taxon>
        <taxon>Tracheophyta</taxon>
        <taxon>Spermatophyta</taxon>
        <taxon>Magnoliopsida</taxon>
        <taxon>eudicotyledons</taxon>
        <taxon>Gunneridae</taxon>
        <taxon>Pentapetalae</taxon>
        <taxon>asterids</taxon>
        <taxon>campanulids</taxon>
        <taxon>Asterales</taxon>
        <taxon>Asteraceae</taxon>
        <taxon>Asteroideae</taxon>
        <taxon>Anthemideae</taxon>
        <taxon>Anthemidinae</taxon>
        <taxon>Tanacetum</taxon>
    </lineage>
</organism>
<name>A0A699H719_TANCI</name>
<dbReference type="EMBL" id="BKCJ010110590">
    <property type="protein sequence ID" value="GEX47702.1"/>
    <property type="molecule type" value="Genomic_DNA"/>
</dbReference>
<comment type="caution">
    <text evidence="1">The sequence shown here is derived from an EMBL/GenBank/DDBJ whole genome shotgun (WGS) entry which is preliminary data.</text>
</comment>
<gene>
    <name evidence="1" type="ORF">Tci_319677</name>
</gene>
<protein>
    <submittedName>
        <fullName evidence="1">Uncharacterized protein</fullName>
    </submittedName>
</protein>
<dbReference type="AlphaFoldDB" id="A0A699H719"/>
<sequence>ISIVIVNTYVSHGYSGNTTRIMRRNLMILLVFTKCIDLREKRNTNPSRDLEWLRRVVQRITSGGGGGGSVDVVLVVAVKLEGTSANAVRALKKFVLCIVSTEI</sequence>